<feature type="binding site" evidence="11">
    <location>
        <begin position="245"/>
        <end position="246"/>
    </location>
    <ligand>
        <name>substrate</name>
    </ligand>
</feature>
<evidence type="ECO:0000256" key="1">
    <source>
        <dbReference type="ARBA" id="ARBA00003125"/>
    </source>
</evidence>
<evidence type="ECO:0000256" key="9">
    <source>
        <dbReference type="ARBA" id="ARBA00023136"/>
    </source>
</evidence>
<sequence length="337" mass="37224">MYTSVIRPLLFKFNPENAHWLTFQALKLLQSIPFGPATLLSFMQPVEDPVNLMGLTFRNRVGVAAGLDKNAELLPIWKSLGFGFAEIGTVTPLGQPGNPRPRLFRLPDDKALINRMGFNNDGLDIIQERLKNRPKDYIVGGNLGKNTATPNEQALKDYLRVFSGLYNLVDYLVINVSCPNISDLDKLQDRKELDTILKAIMERRNQMVIQKPVLLKVSPDLNDHQLMDTLQLVADHRVDGIIATNTSIGRVGLSATKKRINQIGNGGLSGLPISERSTQIIALVKKELGNDYPVIGSGGIVNEAQAKAKLDSGADLLQLYTGFIYQGISLIKHCLQV</sequence>
<dbReference type="Pfam" id="PF01180">
    <property type="entry name" value="DHO_dh"/>
    <property type="match status" value="1"/>
</dbReference>
<dbReference type="OrthoDB" id="9802377at2"/>
<evidence type="ECO:0000313" key="14">
    <source>
        <dbReference type="Proteomes" id="UP000064893"/>
    </source>
</evidence>
<evidence type="ECO:0000256" key="5">
    <source>
        <dbReference type="ARBA" id="ARBA00022630"/>
    </source>
</evidence>
<dbReference type="HAMAP" id="MF_00225">
    <property type="entry name" value="DHO_dh_type2"/>
    <property type="match status" value="1"/>
</dbReference>
<protein>
    <recommendedName>
        <fullName evidence="11">Dihydroorotate dehydrogenase (quinone)</fullName>
        <ecNumber evidence="11">1.3.5.2</ecNumber>
    </recommendedName>
    <alternativeName>
        <fullName evidence="11">DHOdehase</fullName>
        <shortName evidence="11">DHOD</shortName>
        <shortName evidence="11">DHODase</shortName>
    </alternativeName>
    <alternativeName>
        <fullName evidence="11">Dihydroorotate oxidase</fullName>
    </alternativeName>
</protein>
<comment type="pathway">
    <text evidence="3 11">Pyrimidine metabolism; UMP biosynthesis via de novo pathway; orotate from (S)-dihydroorotate (quinone route): step 1/1.</text>
</comment>
<organism evidence="13 14">
    <name type="scientific">Salinivirga cyanobacteriivorans</name>
    <dbReference type="NCBI Taxonomy" id="1307839"/>
    <lineage>
        <taxon>Bacteria</taxon>
        <taxon>Pseudomonadati</taxon>
        <taxon>Bacteroidota</taxon>
        <taxon>Bacteroidia</taxon>
        <taxon>Bacteroidales</taxon>
        <taxon>Salinivirgaceae</taxon>
        <taxon>Salinivirga</taxon>
    </lineage>
</organism>
<evidence type="ECO:0000313" key="13">
    <source>
        <dbReference type="EMBL" id="ALO13696.1"/>
    </source>
</evidence>
<dbReference type="KEGG" id="blq:L21SP5_00014"/>
<dbReference type="EMBL" id="CP013118">
    <property type="protein sequence ID" value="ALO13696.1"/>
    <property type="molecule type" value="Genomic_DNA"/>
</dbReference>
<dbReference type="Proteomes" id="UP000064893">
    <property type="component" value="Chromosome"/>
</dbReference>
<dbReference type="PANTHER" id="PTHR48109:SF4">
    <property type="entry name" value="DIHYDROOROTATE DEHYDROGENASE (QUINONE), MITOCHONDRIAL"/>
    <property type="match status" value="1"/>
</dbReference>
<dbReference type="PATRIC" id="fig|1307839.3.peg.14"/>
<evidence type="ECO:0000256" key="8">
    <source>
        <dbReference type="ARBA" id="ARBA00023002"/>
    </source>
</evidence>
<proteinExistence type="inferred from homology"/>
<keyword evidence="7 11" id="KW-0665">Pyrimidine biosynthesis</keyword>
<feature type="binding site" evidence="11">
    <location>
        <begin position="114"/>
        <end position="118"/>
    </location>
    <ligand>
        <name>substrate</name>
    </ligand>
</feature>
<keyword evidence="11" id="KW-1003">Cell membrane</keyword>
<dbReference type="NCBIfam" id="TIGR01036">
    <property type="entry name" value="pyrD_sub2"/>
    <property type="match status" value="1"/>
</dbReference>
<keyword evidence="9 11" id="KW-0472">Membrane</keyword>
<gene>
    <name evidence="13" type="primary">pyrD_1</name>
    <name evidence="11" type="synonym">pyrD</name>
    <name evidence="13" type="ORF">L21SP5_00014</name>
</gene>
<evidence type="ECO:0000256" key="10">
    <source>
        <dbReference type="ARBA" id="ARBA00048639"/>
    </source>
</evidence>
<evidence type="ECO:0000256" key="7">
    <source>
        <dbReference type="ARBA" id="ARBA00022975"/>
    </source>
</evidence>
<dbReference type="InterPro" id="IPR005719">
    <property type="entry name" value="Dihydroorotate_DH_2"/>
</dbReference>
<feature type="domain" description="Dihydroorotate dehydrogenase catalytic" evidence="12">
    <location>
        <begin position="50"/>
        <end position="333"/>
    </location>
</feature>
<feature type="binding site" evidence="11">
    <location>
        <position position="270"/>
    </location>
    <ligand>
        <name>FMN</name>
        <dbReference type="ChEBI" id="CHEBI:58210"/>
    </ligand>
</feature>
<feature type="binding site" evidence="11">
    <location>
        <position position="69"/>
    </location>
    <ligand>
        <name>substrate</name>
    </ligand>
</feature>
<comment type="function">
    <text evidence="1 11">Catalyzes the conversion of dihydroorotate to orotate with quinone as electron acceptor.</text>
</comment>
<dbReference type="InterPro" id="IPR013785">
    <property type="entry name" value="Aldolase_TIM"/>
</dbReference>
<accession>A0A0S2HUE3</accession>
<comment type="subunit">
    <text evidence="11">Monomer.</text>
</comment>
<dbReference type="GO" id="GO:0005737">
    <property type="term" value="C:cytoplasm"/>
    <property type="evidence" value="ECO:0007669"/>
    <property type="project" value="InterPro"/>
</dbReference>
<evidence type="ECO:0000259" key="12">
    <source>
        <dbReference type="Pfam" id="PF01180"/>
    </source>
</evidence>
<feature type="binding site" evidence="11">
    <location>
        <position position="180"/>
    </location>
    <ligand>
        <name>substrate</name>
    </ligand>
</feature>
<dbReference type="PROSITE" id="PS00912">
    <property type="entry name" value="DHODEHASE_2"/>
    <property type="match status" value="1"/>
</dbReference>
<dbReference type="GO" id="GO:0005886">
    <property type="term" value="C:plasma membrane"/>
    <property type="evidence" value="ECO:0007669"/>
    <property type="project" value="UniProtKB-SubCell"/>
</dbReference>
<comment type="similarity">
    <text evidence="4 11">Belongs to the dihydroorotate dehydrogenase family. Type 2 subfamily.</text>
</comment>
<dbReference type="STRING" id="1307839.L21SP5_00014"/>
<dbReference type="CDD" id="cd04738">
    <property type="entry name" value="DHOD_2_like"/>
    <property type="match status" value="1"/>
</dbReference>
<keyword evidence="5 11" id="KW-0285">Flavoprotein</keyword>
<dbReference type="InterPro" id="IPR001295">
    <property type="entry name" value="Dihydroorotate_DH_CS"/>
</dbReference>
<reference evidence="13 14" key="1">
    <citation type="submission" date="2015-11" db="EMBL/GenBank/DDBJ databases">
        <title>Description and complete genome sequence of a novel strain predominating in hypersaline microbial mats and representing a new family of the Bacteriodetes phylum.</title>
        <authorList>
            <person name="Spring S."/>
            <person name="Bunk B."/>
            <person name="Sproer C."/>
            <person name="Klenk H.-P."/>
        </authorList>
    </citation>
    <scope>NUCLEOTIDE SEQUENCE [LARGE SCALE GENOMIC DNA]</scope>
    <source>
        <strain evidence="13 14">L21-Spi-D4</strain>
    </source>
</reference>
<dbReference type="PIRSF" id="PIRSF000164">
    <property type="entry name" value="DHO_oxidase"/>
    <property type="match status" value="1"/>
</dbReference>
<dbReference type="UniPathway" id="UPA00070">
    <property type="reaction ID" value="UER00946"/>
</dbReference>
<comment type="subcellular location">
    <subcellularLocation>
        <location evidence="11">Cell membrane</location>
        <topology evidence="11">Peripheral membrane protein</topology>
    </subcellularLocation>
    <subcellularLocation>
        <location evidence="2">Membrane</location>
    </subcellularLocation>
</comment>
<dbReference type="PANTHER" id="PTHR48109">
    <property type="entry name" value="DIHYDROOROTATE DEHYDROGENASE (QUINONE), MITOCHONDRIAL-RELATED"/>
    <property type="match status" value="1"/>
</dbReference>
<feature type="binding site" evidence="11">
    <location>
        <begin position="320"/>
        <end position="321"/>
    </location>
    <ligand>
        <name>FMN</name>
        <dbReference type="ChEBI" id="CHEBI:58210"/>
    </ligand>
</feature>
<feature type="binding site" evidence="11">
    <location>
        <begin position="65"/>
        <end position="69"/>
    </location>
    <ligand>
        <name>FMN</name>
        <dbReference type="ChEBI" id="CHEBI:58210"/>
    </ligand>
</feature>
<dbReference type="GO" id="GO:0006207">
    <property type="term" value="P:'de novo' pyrimidine nucleobase biosynthetic process"/>
    <property type="evidence" value="ECO:0007669"/>
    <property type="project" value="UniProtKB-UniRule"/>
</dbReference>
<feature type="binding site" evidence="11">
    <location>
        <position position="299"/>
    </location>
    <ligand>
        <name>FMN</name>
        <dbReference type="ChEBI" id="CHEBI:58210"/>
    </ligand>
</feature>
<evidence type="ECO:0000256" key="6">
    <source>
        <dbReference type="ARBA" id="ARBA00022643"/>
    </source>
</evidence>
<comment type="catalytic activity">
    <reaction evidence="10 11">
        <text>(S)-dihydroorotate + a quinone = orotate + a quinol</text>
        <dbReference type="Rhea" id="RHEA:30187"/>
        <dbReference type="ChEBI" id="CHEBI:24646"/>
        <dbReference type="ChEBI" id="CHEBI:30839"/>
        <dbReference type="ChEBI" id="CHEBI:30864"/>
        <dbReference type="ChEBI" id="CHEBI:132124"/>
        <dbReference type="EC" id="1.3.5.2"/>
    </reaction>
</comment>
<evidence type="ECO:0000256" key="4">
    <source>
        <dbReference type="ARBA" id="ARBA00005359"/>
    </source>
</evidence>
<dbReference type="SUPFAM" id="SSF51395">
    <property type="entry name" value="FMN-linked oxidoreductases"/>
    <property type="match status" value="1"/>
</dbReference>
<evidence type="ECO:0000256" key="11">
    <source>
        <dbReference type="HAMAP-Rule" id="MF_00225"/>
    </source>
</evidence>
<feature type="binding site" evidence="11">
    <location>
        <position position="142"/>
    </location>
    <ligand>
        <name>FMN</name>
        <dbReference type="ChEBI" id="CHEBI:58210"/>
    </ligand>
</feature>
<dbReference type="InterPro" id="IPR012135">
    <property type="entry name" value="Dihydroorotate_DH_1_2"/>
</dbReference>
<feature type="binding site" evidence="11">
    <location>
        <position position="244"/>
    </location>
    <ligand>
        <name>FMN</name>
        <dbReference type="ChEBI" id="CHEBI:58210"/>
    </ligand>
</feature>
<feature type="binding site" evidence="11">
    <location>
        <position position="175"/>
    </location>
    <ligand>
        <name>FMN</name>
        <dbReference type="ChEBI" id="CHEBI:58210"/>
    </ligand>
</feature>
<dbReference type="RefSeq" id="WP_057951337.1">
    <property type="nucleotide sequence ID" value="NZ_CP013118.1"/>
</dbReference>
<dbReference type="Gene3D" id="3.20.20.70">
    <property type="entry name" value="Aldolase class I"/>
    <property type="match status" value="1"/>
</dbReference>
<dbReference type="NCBIfam" id="NF003652">
    <property type="entry name" value="PRK05286.2-5"/>
    <property type="match status" value="1"/>
</dbReference>
<dbReference type="PROSITE" id="PS00911">
    <property type="entry name" value="DHODEHASE_1"/>
    <property type="match status" value="1"/>
</dbReference>
<dbReference type="InterPro" id="IPR005720">
    <property type="entry name" value="Dihydroorotate_DH_cat"/>
</dbReference>
<keyword evidence="14" id="KW-1185">Reference proteome</keyword>
<keyword evidence="8 11" id="KW-0560">Oxidoreductase</keyword>
<comment type="cofactor">
    <cofactor evidence="11">
        <name>FMN</name>
        <dbReference type="ChEBI" id="CHEBI:58210"/>
    </cofactor>
    <text evidence="11">Binds 1 FMN per subunit.</text>
</comment>
<dbReference type="EC" id="1.3.5.2" evidence="11"/>
<feature type="binding site" evidence="11">
    <location>
        <position position="216"/>
    </location>
    <ligand>
        <name>FMN</name>
        <dbReference type="ChEBI" id="CHEBI:58210"/>
    </ligand>
</feature>
<dbReference type="AlphaFoldDB" id="A0A0S2HUE3"/>
<dbReference type="InterPro" id="IPR050074">
    <property type="entry name" value="DHO_dehydrogenase"/>
</dbReference>
<name>A0A0S2HUE3_9BACT</name>
<evidence type="ECO:0000256" key="2">
    <source>
        <dbReference type="ARBA" id="ARBA00004370"/>
    </source>
</evidence>
<feature type="binding site" evidence="11">
    <location>
        <position position="175"/>
    </location>
    <ligand>
        <name>substrate</name>
    </ligand>
</feature>
<dbReference type="GO" id="GO:0106430">
    <property type="term" value="F:dihydroorotate dehydrogenase (quinone) activity"/>
    <property type="evidence" value="ECO:0007669"/>
    <property type="project" value="UniProtKB-EC"/>
</dbReference>
<feature type="binding site" evidence="11">
    <location>
        <position position="89"/>
    </location>
    <ligand>
        <name>FMN</name>
        <dbReference type="ChEBI" id="CHEBI:58210"/>
    </ligand>
</feature>
<feature type="active site" description="Nucleophile" evidence="11">
    <location>
        <position position="178"/>
    </location>
</feature>
<evidence type="ECO:0000256" key="3">
    <source>
        <dbReference type="ARBA" id="ARBA00005161"/>
    </source>
</evidence>
<keyword evidence="6 11" id="KW-0288">FMN</keyword>
<dbReference type="GO" id="GO:0044205">
    <property type="term" value="P:'de novo' UMP biosynthetic process"/>
    <property type="evidence" value="ECO:0007669"/>
    <property type="project" value="UniProtKB-UniRule"/>
</dbReference>